<protein>
    <submittedName>
        <fullName evidence="1">Uncharacterized protein</fullName>
    </submittedName>
</protein>
<dbReference type="InterPro" id="IPR036086">
    <property type="entry name" value="ParB/Sulfiredoxin_sf"/>
</dbReference>
<dbReference type="OrthoDB" id="1717310at2"/>
<evidence type="ECO:0000313" key="1">
    <source>
        <dbReference type="EMBL" id="SFR12329.1"/>
    </source>
</evidence>
<name>A0A1I6E3J6_9FIRM</name>
<evidence type="ECO:0000313" key="2">
    <source>
        <dbReference type="Proteomes" id="UP000199584"/>
    </source>
</evidence>
<gene>
    <name evidence="1" type="ORF">SAMN05660706_1257</name>
</gene>
<keyword evidence="2" id="KW-1185">Reference proteome</keyword>
<dbReference type="Proteomes" id="UP000199584">
    <property type="component" value="Unassembled WGS sequence"/>
</dbReference>
<organism evidence="1 2">
    <name type="scientific">Desulfoscipio geothermicus DSM 3669</name>
    <dbReference type="NCBI Taxonomy" id="1121426"/>
    <lineage>
        <taxon>Bacteria</taxon>
        <taxon>Bacillati</taxon>
        <taxon>Bacillota</taxon>
        <taxon>Clostridia</taxon>
        <taxon>Eubacteriales</taxon>
        <taxon>Desulfallaceae</taxon>
        <taxon>Desulfoscipio</taxon>
    </lineage>
</organism>
<dbReference type="RefSeq" id="WP_092485527.1">
    <property type="nucleotide sequence ID" value="NZ_FOYM01000025.1"/>
</dbReference>
<sequence length="276" mass="31613">MAFMDVHVDKIVEYPTSFGSPGCRLLDELGICLYSNTQEKILHELQLGANDSKKLAICKAGNCGELLKLFQQGITPGNEHDPIILAEYKGKYWVGEGKHRVCVAKRFGIKQIKAKVTRLDADYYSTLPPIGTPGIFTATKIRYLKQYKVDGQYLYLWAGKPDNTMGGYITVKLNFCNIQNKPELWHQIFEGVSFCQNILPRQYGFFKKLLCGDHELLTSYVKIDKDHPLTKIWLARVTLSKGILQNSNRIEHLYRFGLWRKHHEKELLNSLSIDTT</sequence>
<proteinExistence type="predicted"/>
<dbReference type="AlphaFoldDB" id="A0A1I6E3J6"/>
<dbReference type="SUPFAM" id="SSF110849">
    <property type="entry name" value="ParB/Sulfiredoxin"/>
    <property type="match status" value="1"/>
</dbReference>
<accession>A0A1I6E3J6</accession>
<dbReference type="EMBL" id="FOYM01000025">
    <property type="protein sequence ID" value="SFR12329.1"/>
    <property type="molecule type" value="Genomic_DNA"/>
</dbReference>
<reference evidence="2" key="1">
    <citation type="submission" date="2016-10" db="EMBL/GenBank/DDBJ databases">
        <authorList>
            <person name="Varghese N."/>
            <person name="Submissions S."/>
        </authorList>
    </citation>
    <scope>NUCLEOTIDE SEQUENCE [LARGE SCALE GENOMIC DNA]</scope>
    <source>
        <strain evidence="2">DSM 3669</strain>
    </source>
</reference>